<evidence type="ECO:0000313" key="3">
    <source>
        <dbReference type="EMBL" id="PRY90209.1"/>
    </source>
</evidence>
<dbReference type="InterPro" id="IPR058208">
    <property type="entry name" value="PACE"/>
</dbReference>
<dbReference type="Pfam" id="PF05232">
    <property type="entry name" value="BTP"/>
    <property type="match status" value="2"/>
</dbReference>
<dbReference type="NCBIfam" id="NF033664">
    <property type="entry name" value="PACE_transport"/>
    <property type="match status" value="1"/>
</dbReference>
<feature type="transmembrane region" description="Helical" evidence="1">
    <location>
        <begin position="76"/>
        <end position="96"/>
    </location>
</feature>
<keyword evidence="1" id="KW-1133">Transmembrane helix</keyword>
<feature type="domain" description="Chlorhexidine efflux transporter" evidence="2">
    <location>
        <begin position="2"/>
        <end position="65"/>
    </location>
</feature>
<keyword evidence="4" id="KW-1185">Reference proteome</keyword>
<evidence type="ECO:0000259" key="2">
    <source>
        <dbReference type="Pfam" id="PF05232"/>
    </source>
</evidence>
<comment type="caution">
    <text evidence="3">The sequence shown here is derived from an EMBL/GenBank/DDBJ whole genome shotgun (WGS) entry which is preliminary data.</text>
</comment>
<name>A0A2T0WU53_9RHOB</name>
<dbReference type="RefSeq" id="WP_106264025.1">
    <property type="nucleotide sequence ID" value="NZ_PVTQ01000005.1"/>
</dbReference>
<evidence type="ECO:0000313" key="4">
    <source>
        <dbReference type="Proteomes" id="UP000238392"/>
    </source>
</evidence>
<gene>
    <name evidence="3" type="ORF">CLV74_105190</name>
</gene>
<dbReference type="EMBL" id="PVTQ01000005">
    <property type="protein sequence ID" value="PRY90209.1"/>
    <property type="molecule type" value="Genomic_DNA"/>
</dbReference>
<feature type="transmembrane region" description="Helical" evidence="1">
    <location>
        <begin position="37"/>
        <end position="55"/>
    </location>
</feature>
<reference evidence="3 4" key="1">
    <citation type="submission" date="2018-03" db="EMBL/GenBank/DDBJ databases">
        <title>Genomic Encyclopedia of Archaeal and Bacterial Type Strains, Phase II (KMG-II): from individual species to whole genera.</title>
        <authorList>
            <person name="Goeker M."/>
        </authorList>
    </citation>
    <scope>NUCLEOTIDE SEQUENCE [LARGE SCALE GENOMIC DNA]</scope>
    <source>
        <strain evidence="3 4">DSM 100212</strain>
    </source>
</reference>
<dbReference type="OrthoDB" id="1631120at2"/>
<feature type="transmembrane region" description="Helical" evidence="1">
    <location>
        <begin position="12"/>
        <end position="31"/>
    </location>
</feature>
<keyword evidence="1" id="KW-0472">Membrane</keyword>
<proteinExistence type="predicted"/>
<keyword evidence="1" id="KW-0812">Transmembrane</keyword>
<dbReference type="Proteomes" id="UP000238392">
    <property type="component" value="Unassembled WGS sequence"/>
</dbReference>
<feature type="domain" description="Chlorhexidine efflux transporter" evidence="2">
    <location>
        <begin position="73"/>
        <end position="134"/>
    </location>
</feature>
<evidence type="ECO:0000256" key="1">
    <source>
        <dbReference type="SAM" id="Phobius"/>
    </source>
</evidence>
<protein>
    <submittedName>
        <fullName evidence="3">Putative membrane protein</fullName>
    </submittedName>
</protein>
<dbReference type="AlphaFoldDB" id="A0A2T0WU53"/>
<accession>A0A2T0WU53</accession>
<sequence length="140" mass="15972">MRTPLDRLRHALLFEIIALMIIAPVGAWVFTLPVHQVGIVGAVSAAIAALWNMVYNHLFDHAMMRRYGTTLKSQRIRALHAVLFEGGLLLVLVPFIKFYLDVSWTEAAAMDVATGIFYVLYAYAFNWGYDRLFPLPEWDQ</sequence>
<organism evidence="3 4">
    <name type="scientific">Donghicola tyrosinivorans</name>
    <dbReference type="NCBI Taxonomy" id="1652492"/>
    <lineage>
        <taxon>Bacteria</taxon>
        <taxon>Pseudomonadati</taxon>
        <taxon>Pseudomonadota</taxon>
        <taxon>Alphaproteobacteria</taxon>
        <taxon>Rhodobacterales</taxon>
        <taxon>Roseobacteraceae</taxon>
        <taxon>Donghicola</taxon>
    </lineage>
</organism>
<feature type="transmembrane region" description="Helical" evidence="1">
    <location>
        <begin position="108"/>
        <end position="125"/>
    </location>
</feature>
<dbReference type="InterPro" id="IPR007896">
    <property type="entry name" value="BTP_bacteria"/>
</dbReference>